<proteinExistence type="inferred from homology"/>
<dbReference type="EC" id="2.-.-.-" evidence="10"/>
<dbReference type="Proteomes" id="UP001595462">
    <property type="component" value="Unassembled WGS sequence"/>
</dbReference>
<protein>
    <submittedName>
        <fullName evidence="10">Murein L,D-transpeptidase family protein</fullName>
        <ecNumber evidence="10">2.-.-.-</ecNumber>
    </submittedName>
</protein>
<gene>
    <name evidence="10" type="ORF">ACFOSU_02725</name>
</gene>
<feature type="domain" description="L,D-TPase catalytic" evidence="9">
    <location>
        <begin position="55"/>
        <end position="187"/>
    </location>
</feature>
<evidence type="ECO:0000256" key="6">
    <source>
        <dbReference type="ARBA" id="ARBA00023316"/>
    </source>
</evidence>
<dbReference type="EMBL" id="JBHRSS010000001">
    <property type="protein sequence ID" value="MFC3102803.1"/>
    <property type="molecule type" value="Genomic_DNA"/>
</dbReference>
<feature type="active site" description="Proton donor/acceptor" evidence="7">
    <location>
        <position position="145"/>
    </location>
</feature>
<dbReference type="CDD" id="cd16913">
    <property type="entry name" value="YkuD_like"/>
    <property type="match status" value="1"/>
</dbReference>
<dbReference type="InterPro" id="IPR005490">
    <property type="entry name" value="LD_TPept_cat_dom"/>
</dbReference>
<dbReference type="Gene3D" id="2.40.440.10">
    <property type="entry name" value="L,D-transpeptidase catalytic domain-like"/>
    <property type="match status" value="1"/>
</dbReference>
<name>A0ABV7EJB2_9GAMM</name>
<evidence type="ECO:0000256" key="7">
    <source>
        <dbReference type="PROSITE-ProRule" id="PRU01373"/>
    </source>
</evidence>
<dbReference type="SUPFAM" id="SSF141523">
    <property type="entry name" value="L,D-transpeptidase catalytic domain-like"/>
    <property type="match status" value="1"/>
</dbReference>
<dbReference type="PANTHER" id="PTHR36699:SF1">
    <property type="entry name" value="L,D-TRANSPEPTIDASE YAFK-RELATED"/>
    <property type="match status" value="1"/>
</dbReference>
<keyword evidence="6 7" id="KW-0961">Cell wall biogenesis/degradation</keyword>
<dbReference type="Pfam" id="PF03734">
    <property type="entry name" value="YkuD"/>
    <property type="match status" value="1"/>
</dbReference>
<dbReference type="PROSITE" id="PS52029">
    <property type="entry name" value="LD_TPASE"/>
    <property type="match status" value="1"/>
</dbReference>
<evidence type="ECO:0000256" key="4">
    <source>
        <dbReference type="ARBA" id="ARBA00022960"/>
    </source>
</evidence>
<evidence type="ECO:0000256" key="8">
    <source>
        <dbReference type="SAM" id="SignalP"/>
    </source>
</evidence>
<keyword evidence="3 10" id="KW-0808">Transferase</keyword>
<sequence>MNTSPAMRLFSSPCRALVGLIPVLVALCLTSMTAWAQPLDVTPAEASEPAQPMADLVVVLKSDRVLYLYSDGMVIGQYPIALGKNPVGTKQQRGDNKTPIGAYTLDWRNPQSIFHRSIHVSYPDADDIAAAQARGQDPGDMIMIHGEPDYDDRQRRGDWTNGCIAVSNAAIDEIWSHVADGTRIHIYP</sequence>
<evidence type="ECO:0000313" key="10">
    <source>
        <dbReference type="EMBL" id="MFC3102803.1"/>
    </source>
</evidence>
<evidence type="ECO:0000256" key="5">
    <source>
        <dbReference type="ARBA" id="ARBA00022984"/>
    </source>
</evidence>
<comment type="pathway">
    <text evidence="1 7">Cell wall biogenesis; peptidoglycan biosynthesis.</text>
</comment>
<feature type="signal peptide" evidence="8">
    <location>
        <begin position="1"/>
        <end position="36"/>
    </location>
</feature>
<evidence type="ECO:0000256" key="3">
    <source>
        <dbReference type="ARBA" id="ARBA00022679"/>
    </source>
</evidence>
<keyword evidence="4 7" id="KW-0133">Cell shape</keyword>
<dbReference type="RefSeq" id="WP_380686219.1">
    <property type="nucleotide sequence ID" value="NZ_JBHRSS010000001.1"/>
</dbReference>
<evidence type="ECO:0000313" key="11">
    <source>
        <dbReference type="Proteomes" id="UP001595462"/>
    </source>
</evidence>
<accession>A0ABV7EJB2</accession>
<keyword evidence="5 7" id="KW-0573">Peptidoglycan synthesis</keyword>
<reference evidence="11" key="1">
    <citation type="journal article" date="2019" name="Int. J. Syst. Evol. Microbiol.">
        <title>The Global Catalogue of Microorganisms (GCM) 10K type strain sequencing project: providing services to taxonomists for standard genome sequencing and annotation.</title>
        <authorList>
            <consortium name="The Broad Institute Genomics Platform"/>
            <consortium name="The Broad Institute Genome Sequencing Center for Infectious Disease"/>
            <person name="Wu L."/>
            <person name="Ma J."/>
        </authorList>
    </citation>
    <scope>NUCLEOTIDE SEQUENCE [LARGE SCALE GENOMIC DNA]</scope>
    <source>
        <strain evidence="11">KCTC 52640</strain>
    </source>
</reference>
<dbReference type="PANTHER" id="PTHR36699">
    <property type="entry name" value="LD-TRANSPEPTIDASE"/>
    <property type="match status" value="1"/>
</dbReference>
<evidence type="ECO:0000256" key="2">
    <source>
        <dbReference type="ARBA" id="ARBA00005992"/>
    </source>
</evidence>
<comment type="similarity">
    <text evidence="2">Belongs to the YkuD family.</text>
</comment>
<dbReference type="GO" id="GO:0016740">
    <property type="term" value="F:transferase activity"/>
    <property type="evidence" value="ECO:0007669"/>
    <property type="project" value="UniProtKB-KW"/>
</dbReference>
<keyword evidence="8" id="KW-0732">Signal</keyword>
<feature type="active site" description="Nucleophile" evidence="7">
    <location>
        <position position="163"/>
    </location>
</feature>
<feature type="chain" id="PRO_5047459890" evidence="8">
    <location>
        <begin position="37"/>
        <end position="188"/>
    </location>
</feature>
<comment type="caution">
    <text evidence="10">The sequence shown here is derived from an EMBL/GenBank/DDBJ whole genome shotgun (WGS) entry which is preliminary data.</text>
</comment>
<keyword evidence="11" id="KW-1185">Reference proteome</keyword>
<evidence type="ECO:0000259" key="9">
    <source>
        <dbReference type="PROSITE" id="PS52029"/>
    </source>
</evidence>
<dbReference type="InterPro" id="IPR038063">
    <property type="entry name" value="Transpep_catalytic_dom"/>
</dbReference>
<evidence type="ECO:0000256" key="1">
    <source>
        <dbReference type="ARBA" id="ARBA00004752"/>
    </source>
</evidence>
<organism evidence="10 11">
    <name type="scientific">Salinisphaera aquimarina</name>
    <dbReference type="NCBI Taxonomy" id="2094031"/>
    <lineage>
        <taxon>Bacteria</taxon>
        <taxon>Pseudomonadati</taxon>
        <taxon>Pseudomonadota</taxon>
        <taxon>Gammaproteobacteria</taxon>
        <taxon>Salinisphaerales</taxon>
        <taxon>Salinisphaeraceae</taxon>
        <taxon>Salinisphaera</taxon>
    </lineage>
</organism>